<feature type="region of interest" description="Disordered" evidence="1">
    <location>
        <begin position="136"/>
        <end position="177"/>
    </location>
</feature>
<comment type="caution">
    <text evidence="2">The sequence shown here is derived from an EMBL/GenBank/DDBJ whole genome shotgun (WGS) entry which is preliminary data.</text>
</comment>
<keyword evidence="3" id="KW-1185">Reference proteome</keyword>
<name>A0AAW1Q7F7_9CHLO</name>
<organism evidence="2 3">
    <name type="scientific">Apatococcus lobatus</name>
    <dbReference type="NCBI Taxonomy" id="904363"/>
    <lineage>
        <taxon>Eukaryota</taxon>
        <taxon>Viridiplantae</taxon>
        <taxon>Chlorophyta</taxon>
        <taxon>core chlorophytes</taxon>
        <taxon>Trebouxiophyceae</taxon>
        <taxon>Chlorellales</taxon>
        <taxon>Chlorellaceae</taxon>
        <taxon>Apatococcus</taxon>
    </lineage>
</organism>
<dbReference type="AlphaFoldDB" id="A0AAW1Q7F7"/>
<evidence type="ECO:0000256" key="1">
    <source>
        <dbReference type="SAM" id="MobiDB-lite"/>
    </source>
</evidence>
<evidence type="ECO:0000313" key="2">
    <source>
        <dbReference type="EMBL" id="KAK9816239.1"/>
    </source>
</evidence>
<accession>A0AAW1Q7F7</accession>
<gene>
    <name evidence="2" type="ORF">WJX74_010789</name>
</gene>
<proteinExistence type="predicted"/>
<protein>
    <submittedName>
        <fullName evidence="2">Uncharacterized protein</fullName>
    </submittedName>
</protein>
<evidence type="ECO:0000313" key="3">
    <source>
        <dbReference type="Proteomes" id="UP001438707"/>
    </source>
</evidence>
<sequence length="177" mass="19410">MQALGLQPHDKKTDWAPKQRTEHLGFEIDFVDGVFRVPAAKGVKEWAGDNNWVNPPFSGDSLLKVAQKLRLEGAAATVIAPFWPAQAWFRELSRLAAEVVHLPAQWGLFAPGRWGSRTPAPPPKWDVVVSRSAHRSQPACTSKGLSYPPADQEEMGEMPRGHSPNIEVKMTGLNGAA</sequence>
<dbReference type="EMBL" id="JALJOS010000085">
    <property type="protein sequence ID" value="KAK9816239.1"/>
    <property type="molecule type" value="Genomic_DNA"/>
</dbReference>
<dbReference type="Proteomes" id="UP001438707">
    <property type="component" value="Unassembled WGS sequence"/>
</dbReference>
<reference evidence="2 3" key="1">
    <citation type="journal article" date="2024" name="Nat. Commun.">
        <title>Phylogenomics reveals the evolutionary origins of lichenization in chlorophyte algae.</title>
        <authorList>
            <person name="Puginier C."/>
            <person name="Libourel C."/>
            <person name="Otte J."/>
            <person name="Skaloud P."/>
            <person name="Haon M."/>
            <person name="Grisel S."/>
            <person name="Petersen M."/>
            <person name="Berrin J.G."/>
            <person name="Delaux P.M."/>
            <person name="Dal Grande F."/>
            <person name="Keller J."/>
        </authorList>
    </citation>
    <scope>NUCLEOTIDE SEQUENCE [LARGE SCALE GENOMIC DNA]</scope>
    <source>
        <strain evidence="2 3">SAG 2145</strain>
    </source>
</reference>